<protein>
    <submittedName>
        <fullName evidence="2">Uncharacterized protein</fullName>
    </submittedName>
</protein>
<feature type="region of interest" description="Disordered" evidence="1">
    <location>
        <begin position="144"/>
        <end position="223"/>
    </location>
</feature>
<proteinExistence type="predicted"/>
<evidence type="ECO:0000313" key="3">
    <source>
        <dbReference type="Proteomes" id="UP000615446"/>
    </source>
</evidence>
<dbReference type="AlphaFoldDB" id="A0A8H3LBM6"/>
<evidence type="ECO:0000313" key="2">
    <source>
        <dbReference type="EMBL" id="GES84159.1"/>
    </source>
</evidence>
<reference evidence="2" key="1">
    <citation type="submission" date="2019-10" db="EMBL/GenBank/DDBJ databases">
        <title>Conservation and host-specific expression of non-tandemly repeated heterogenous ribosome RNA gene in arbuscular mycorrhizal fungi.</title>
        <authorList>
            <person name="Maeda T."/>
            <person name="Kobayashi Y."/>
            <person name="Nakagawa T."/>
            <person name="Ezawa T."/>
            <person name="Yamaguchi K."/>
            <person name="Bino T."/>
            <person name="Nishimoto Y."/>
            <person name="Shigenobu S."/>
            <person name="Kawaguchi M."/>
        </authorList>
    </citation>
    <scope>NUCLEOTIDE SEQUENCE</scope>
    <source>
        <strain evidence="2">HR1</strain>
    </source>
</reference>
<gene>
    <name evidence="2" type="ORF">RCL2_001128800</name>
</gene>
<dbReference type="EMBL" id="BLAL01000079">
    <property type="protein sequence ID" value="GES84159.1"/>
    <property type="molecule type" value="Genomic_DNA"/>
</dbReference>
<dbReference type="OrthoDB" id="2439721at2759"/>
<evidence type="ECO:0000256" key="1">
    <source>
        <dbReference type="SAM" id="MobiDB-lite"/>
    </source>
</evidence>
<sequence>MSKSKQIHKYFERKTSEWNIIGFLGECNIEPFRKKIKCYLLSLESIPNTEEGRSRGPYELLYSHKASVGTQVTLRACLCSSPTSRPDTSPSRTQGPDSDLARDWEEEHRETKIDGSLIYVHQPTFNGGTNNIGIVQDGTFISGSKRDQEEEEDEEPKQKKARFHKERSKEKLSSGRGNTLRDGTKLEKPNTLMLIPSDDDNSSQDDDDSSQRNDSDDDVPPPEEALDFVLKNQRNWILPSKKNVGDIVAKKISANARATKKKKRLSAVERAMLRYGSSQIIYLSAHMKGWFSLEDREFMMRNYESLLQVPNLTDEESSFITTVENMLSKIYFDFIYRSEDGSILDPAHTEFDVILKACSYIVEGLRKGLLVQQRWGESFCTSSRSIDYKKGRKCDVRFLSPSGIDVGEWEFASNATPQKAISDRCRSARINQSILNSLLSRNLTDVQAKKINVAFLQIAGTSGQMLFEDLIEGFYVVFPGPKFELPTKLQHIEKLKSSVKIIKYVMDMYEQVSEIVETKESTSNAFDSIFDSDELDTSRPTHCKSEYIREPWWTPKNKAKVTDNK</sequence>
<name>A0A8H3LBM6_9GLOM</name>
<comment type="caution">
    <text evidence="2">The sequence shown here is derived from an EMBL/GenBank/DDBJ whole genome shotgun (WGS) entry which is preliminary data.</text>
</comment>
<feature type="region of interest" description="Disordered" evidence="1">
    <location>
        <begin position="80"/>
        <end position="107"/>
    </location>
</feature>
<dbReference type="Proteomes" id="UP000615446">
    <property type="component" value="Unassembled WGS sequence"/>
</dbReference>
<organism evidence="2 3">
    <name type="scientific">Rhizophagus clarus</name>
    <dbReference type="NCBI Taxonomy" id="94130"/>
    <lineage>
        <taxon>Eukaryota</taxon>
        <taxon>Fungi</taxon>
        <taxon>Fungi incertae sedis</taxon>
        <taxon>Mucoromycota</taxon>
        <taxon>Glomeromycotina</taxon>
        <taxon>Glomeromycetes</taxon>
        <taxon>Glomerales</taxon>
        <taxon>Glomeraceae</taxon>
        <taxon>Rhizophagus</taxon>
    </lineage>
</organism>
<feature type="compositionally biased region" description="Low complexity" evidence="1">
    <location>
        <begin position="80"/>
        <end position="93"/>
    </location>
</feature>
<feature type="compositionally biased region" description="Acidic residues" evidence="1">
    <location>
        <begin position="197"/>
        <end position="208"/>
    </location>
</feature>
<accession>A0A8H3LBM6</accession>